<dbReference type="GO" id="GO:0006355">
    <property type="term" value="P:regulation of DNA-templated transcription"/>
    <property type="evidence" value="ECO:0007669"/>
    <property type="project" value="InterPro"/>
</dbReference>
<keyword evidence="2" id="KW-0804">Transcription</keyword>
<name>A0AAN4EXM3_CITFR</name>
<dbReference type="AlphaFoldDB" id="A0AAN4EXM3"/>
<dbReference type="Gene3D" id="1.10.10.2690">
    <property type="match status" value="1"/>
</dbReference>
<dbReference type="EMBL" id="ABLGCN030000009">
    <property type="protein sequence ID" value="EMM7458940.1"/>
    <property type="molecule type" value="Genomic_DNA"/>
</dbReference>
<proteinExistence type="predicted"/>
<protein>
    <submittedName>
        <fullName evidence="3">Uncharacterized protein</fullName>
    </submittedName>
</protein>
<gene>
    <name evidence="3" type="ORF">P7U51_003486</name>
</gene>
<evidence type="ECO:0000313" key="4">
    <source>
        <dbReference type="Proteomes" id="UP001169574"/>
    </source>
</evidence>
<dbReference type="InterPro" id="IPR053721">
    <property type="entry name" value="Fimbrial_Adhesin_Reg"/>
</dbReference>
<reference evidence="3" key="1">
    <citation type="submission" date="2024-02" db="EMBL/GenBank/DDBJ databases">
        <authorList>
            <consortium name="Clinical and Environmental Microbiology Branch: Whole genome sequencing antimicrobial resistance pathogens in the healthcare setting"/>
        </authorList>
    </citation>
    <scope>NUCLEOTIDE SEQUENCE</scope>
    <source>
        <strain evidence="3">Whole organism</strain>
    </source>
</reference>
<dbReference type="RefSeq" id="WP_204529122.1">
    <property type="nucleotide sequence ID" value="NZ_JBDYRU010000008.1"/>
</dbReference>
<accession>A0AAN4EXM3</accession>
<dbReference type="InterPro" id="IPR004356">
    <property type="entry name" value="Adhesin_operon_reg_prot"/>
</dbReference>
<comment type="caution">
    <text evidence="3">The sequence shown here is derived from an EMBL/GenBank/DDBJ whole genome shotgun (WGS) entry which is preliminary data.</text>
</comment>
<evidence type="ECO:0000313" key="3">
    <source>
        <dbReference type="EMBL" id="EMM7458940.1"/>
    </source>
</evidence>
<evidence type="ECO:0000256" key="2">
    <source>
        <dbReference type="ARBA" id="ARBA00023163"/>
    </source>
</evidence>
<dbReference type="Pfam" id="PF03333">
    <property type="entry name" value="PapB"/>
    <property type="match status" value="1"/>
</dbReference>
<organism evidence="3 4">
    <name type="scientific">Citrobacter freundii</name>
    <dbReference type="NCBI Taxonomy" id="546"/>
    <lineage>
        <taxon>Bacteria</taxon>
        <taxon>Pseudomonadati</taxon>
        <taxon>Pseudomonadota</taxon>
        <taxon>Gammaproteobacteria</taxon>
        <taxon>Enterobacterales</taxon>
        <taxon>Enterobacteriaceae</taxon>
        <taxon>Citrobacter</taxon>
        <taxon>Citrobacter freundii complex</taxon>
    </lineage>
</organism>
<evidence type="ECO:0000256" key="1">
    <source>
        <dbReference type="ARBA" id="ARBA00023015"/>
    </source>
</evidence>
<sequence length="104" mass="12125">METKNNTMLVNNIREHYCRIPGDLIPGEVNLKYFQLLTYIYKIRNENLRQALACVLVSGMKRKEACELHGISQSQFSIKYRDLQTISQTIVRMHQYIPVGYEGS</sequence>
<keyword evidence="1" id="KW-0805">Transcription regulation</keyword>
<dbReference type="Proteomes" id="UP001169574">
    <property type="component" value="Unassembled WGS sequence"/>
</dbReference>